<name>A0A5M8Q0Q8_9LECA</name>
<proteinExistence type="predicted"/>
<reference evidence="2 3" key="1">
    <citation type="submission" date="2019-09" db="EMBL/GenBank/DDBJ databases">
        <title>The hologenome of the rock-dwelling lichen Lasallia pustulata.</title>
        <authorList>
            <person name="Greshake Tzovaras B."/>
            <person name="Segers F."/>
            <person name="Bicker A."/>
            <person name="Dal Grande F."/>
            <person name="Otte J."/>
            <person name="Hankeln T."/>
            <person name="Schmitt I."/>
            <person name="Ebersberger I."/>
        </authorList>
    </citation>
    <scope>NUCLEOTIDE SEQUENCE [LARGE SCALE GENOMIC DNA]</scope>
    <source>
        <strain evidence="2">A1-1</strain>
    </source>
</reference>
<feature type="chain" id="PRO_5024288556" evidence="1">
    <location>
        <begin position="22"/>
        <end position="170"/>
    </location>
</feature>
<accession>A0A5M8Q0Q8</accession>
<gene>
    <name evidence="2" type="ORF">FRX48_01570</name>
</gene>
<protein>
    <submittedName>
        <fullName evidence="2">Uncharacterized protein</fullName>
    </submittedName>
</protein>
<evidence type="ECO:0000313" key="2">
    <source>
        <dbReference type="EMBL" id="KAA6414820.1"/>
    </source>
</evidence>
<dbReference type="Proteomes" id="UP000324767">
    <property type="component" value="Unassembled WGS sequence"/>
</dbReference>
<organism evidence="2 3">
    <name type="scientific">Lasallia pustulata</name>
    <dbReference type="NCBI Taxonomy" id="136370"/>
    <lineage>
        <taxon>Eukaryota</taxon>
        <taxon>Fungi</taxon>
        <taxon>Dikarya</taxon>
        <taxon>Ascomycota</taxon>
        <taxon>Pezizomycotina</taxon>
        <taxon>Lecanoromycetes</taxon>
        <taxon>OSLEUM clade</taxon>
        <taxon>Umbilicariomycetidae</taxon>
        <taxon>Umbilicariales</taxon>
        <taxon>Umbilicariaceae</taxon>
        <taxon>Lasallia</taxon>
    </lineage>
</organism>
<feature type="signal peptide" evidence="1">
    <location>
        <begin position="1"/>
        <end position="21"/>
    </location>
</feature>
<dbReference type="EMBL" id="VXIT01000002">
    <property type="protein sequence ID" value="KAA6414820.1"/>
    <property type="molecule type" value="Genomic_DNA"/>
</dbReference>
<dbReference type="AlphaFoldDB" id="A0A5M8Q0Q8"/>
<comment type="caution">
    <text evidence="2">The sequence shown here is derived from an EMBL/GenBank/DDBJ whole genome shotgun (WGS) entry which is preliminary data.</text>
</comment>
<dbReference type="OrthoDB" id="5367786at2759"/>
<evidence type="ECO:0000313" key="3">
    <source>
        <dbReference type="Proteomes" id="UP000324767"/>
    </source>
</evidence>
<sequence length="170" mass="18398">MRAFSTSVIVALANFAFTGLAIPIGNSLAKSRFCQNAPTTIAGTMLDRRETDTVLWCCPHSETYVILTPTGNLTPGQVYLNLISGHNALRRRVQTSGDGPVTGGQYTWGRRDNTGVIFSAWNVNNHQLTYGVIGAAMNALLDYMDKNVYSGASFDIYDGQNQVGQGLISD</sequence>
<keyword evidence="1" id="KW-0732">Signal</keyword>
<evidence type="ECO:0000256" key="1">
    <source>
        <dbReference type="SAM" id="SignalP"/>
    </source>
</evidence>